<dbReference type="CDD" id="cd20546">
    <property type="entry name" value="CYCLIN_SpCG1C_ScCTK2-like_rpt2"/>
    <property type="match status" value="1"/>
</dbReference>
<keyword evidence="7" id="KW-1185">Reference proteome</keyword>
<feature type="compositionally biased region" description="Polar residues" evidence="4">
    <location>
        <begin position="405"/>
        <end position="430"/>
    </location>
</feature>
<dbReference type="SMART" id="SM00385">
    <property type="entry name" value="CYCLIN"/>
    <property type="match status" value="1"/>
</dbReference>
<feature type="compositionally biased region" description="Low complexity" evidence="4">
    <location>
        <begin position="66"/>
        <end position="76"/>
    </location>
</feature>
<accession>A0ABR3PH62</accession>
<comment type="similarity">
    <text evidence="1">Belongs to the cyclin family. Cyclin C subfamily.</text>
</comment>
<dbReference type="Gene3D" id="1.10.472.10">
    <property type="entry name" value="Cyclin-like"/>
    <property type="match status" value="2"/>
</dbReference>
<reference evidence="6 7" key="1">
    <citation type="submission" date="2024-07" db="EMBL/GenBank/DDBJ databases">
        <title>Draft sequence of the Neodothiora populina.</title>
        <authorList>
            <person name="Drown D.D."/>
            <person name="Schuette U.S."/>
            <person name="Buechlein A.B."/>
            <person name="Rusch D.R."/>
            <person name="Winton L.W."/>
            <person name="Adams G.A."/>
        </authorList>
    </citation>
    <scope>NUCLEOTIDE SEQUENCE [LARGE SCALE GENOMIC DNA]</scope>
    <source>
        <strain evidence="6 7">CPC 39397</strain>
    </source>
</reference>
<evidence type="ECO:0000256" key="3">
    <source>
        <dbReference type="RuleBase" id="RU000383"/>
    </source>
</evidence>
<dbReference type="SUPFAM" id="SSF47954">
    <property type="entry name" value="Cyclin-like"/>
    <property type="match status" value="2"/>
</dbReference>
<dbReference type="InterPro" id="IPR043198">
    <property type="entry name" value="Cyclin/Ssn8"/>
</dbReference>
<feature type="domain" description="Cyclin-like" evidence="5">
    <location>
        <begin position="160"/>
        <end position="259"/>
    </location>
</feature>
<dbReference type="GeneID" id="95975947"/>
<sequence>MNNVNPARAARIFGAGASANLLHASSSWPAAESVATVAAAAAAASAESLRTPLPISQAIPTPLFKTTPSDTRTATTPLLPPMSSSEYRTIDEMTPIATTAIPRENNSIFKGAGSAAVLGPDPSFIQVANPYIFEQKVQGCLTALGSSEAKEDNIRLQGVLWIDSVRKALQLPIRTFNTAVVYYHKFRLVHADNEYMFIDAAAAALFTACKIEDTLKKSREILCAAFNLKAAPSEHLSPDDQMFDGPSKTIVGLERLMLESAGFDFRNRHPQRYVIKMIRSSGLDARTVGKTAYNMCIDIYRTFAPLKQTAPTLALACVELAARVCGVASDTVFIGGGDNGDMYRRWWTSREEVLETVLDLLDLYTHHPKLTVVGTEYPIDSFINTRITLNKESTSAHHARYTEWTSSASSLLSTNPNVPSSTSAATSNGSHHPINGSTTKPPPTTTTTTTTISPNSPSPSSATADSKTPQHPHLSPPDRTVATTTLGPISAVTGARSRVGERSRDSMVRFMLHAQKARDERAAVGRFLGADEWEEWEEEVEVPVSAA</sequence>
<dbReference type="Pfam" id="PF00134">
    <property type="entry name" value="Cyclin_N"/>
    <property type="match status" value="1"/>
</dbReference>
<keyword evidence="3" id="KW-0195">Cyclin</keyword>
<dbReference type="InterPro" id="IPR036915">
    <property type="entry name" value="Cyclin-like_sf"/>
</dbReference>
<evidence type="ECO:0000313" key="7">
    <source>
        <dbReference type="Proteomes" id="UP001562354"/>
    </source>
</evidence>
<dbReference type="PANTHER" id="PTHR10026">
    <property type="entry name" value="CYCLIN"/>
    <property type="match status" value="1"/>
</dbReference>
<name>A0ABR3PH62_9PEZI</name>
<dbReference type="RefSeq" id="XP_069201621.1">
    <property type="nucleotide sequence ID" value="XM_069348502.1"/>
</dbReference>
<evidence type="ECO:0000259" key="5">
    <source>
        <dbReference type="SMART" id="SM00385"/>
    </source>
</evidence>
<comment type="caution">
    <text evidence="6">The sequence shown here is derived from an EMBL/GenBank/DDBJ whole genome shotgun (WGS) entry which is preliminary data.</text>
</comment>
<proteinExistence type="inferred from homology"/>
<protein>
    <recommendedName>
        <fullName evidence="2">RNA polymerase II holoenzyme cyclin-like subunit</fullName>
    </recommendedName>
</protein>
<evidence type="ECO:0000256" key="2">
    <source>
        <dbReference type="ARBA" id="ARBA00014912"/>
    </source>
</evidence>
<gene>
    <name evidence="6" type="ORF">AAFC00_002245</name>
</gene>
<evidence type="ECO:0000256" key="4">
    <source>
        <dbReference type="SAM" id="MobiDB-lite"/>
    </source>
</evidence>
<feature type="compositionally biased region" description="Low complexity" evidence="4">
    <location>
        <begin position="445"/>
        <end position="469"/>
    </location>
</feature>
<feature type="region of interest" description="Disordered" evidence="4">
    <location>
        <begin position="405"/>
        <end position="484"/>
    </location>
</feature>
<dbReference type="InterPro" id="IPR013763">
    <property type="entry name" value="Cyclin-like_dom"/>
</dbReference>
<evidence type="ECO:0000256" key="1">
    <source>
        <dbReference type="ARBA" id="ARBA00008638"/>
    </source>
</evidence>
<dbReference type="Proteomes" id="UP001562354">
    <property type="component" value="Unassembled WGS sequence"/>
</dbReference>
<dbReference type="InterPro" id="IPR006671">
    <property type="entry name" value="Cyclin_N"/>
</dbReference>
<evidence type="ECO:0000313" key="6">
    <source>
        <dbReference type="EMBL" id="KAL1305348.1"/>
    </source>
</evidence>
<dbReference type="EMBL" id="JBFMKM010000007">
    <property type="protein sequence ID" value="KAL1305348.1"/>
    <property type="molecule type" value="Genomic_DNA"/>
</dbReference>
<organism evidence="6 7">
    <name type="scientific">Neodothiora populina</name>
    <dbReference type="NCBI Taxonomy" id="2781224"/>
    <lineage>
        <taxon>Eukaryota</taxon>
        <taxon>Fungi</taxon>
        <taxon>Dikarya</taxon>
        <taxon>Ascomycota</taxon>
        <taxon>Pezizomycotina</taxon>
        <taxon>Dothideomycetes</taxon>
        <taxon>Dothideomycetidae</taxon>
        <taxon>Dothideales</taxon>
        <taxon>Dothioraceae</taxon>
        <taxon>Neodothiora</taxon>
    </lineage>
</organism>
<feature type="region of interest" description="Disordered" evidence="4">
    <location>
        <begin position="60"/>
        <end position="84"/>
    </location>
</feature>